<dbReference type="AlphaFoldDB" id="A0A165FW24"/>
<feature type="compositionally biased region" description="Low complexity" evidence="2">
    <location>
        <begin position="98"/>
        <end position="117"/>
    </location>
</feature>
<protein>
    <submittedName>
        <fullName evidence="3">Uncharacterized protein</fullName>
    </submittedName>
</protein>
<evidence type="ECO:0000313" key="3">
    <source>
        <dbReference type="EMBL" id="KZT57273.1"/>
    </source>
</evidence>
<sequence length="245" mass="26986">MDQDSLGAIDICIQQSKKQHADLLKSTETKRKELLAAEDEVRRRRAELKRTEDEAFNVKRRIARLEGTVDAVKDLPHIVAAINSGKLPGARRILSNRPATPTPVTATTSTPVPLSSSNAQGVVGPVISPETRAPCPALNERQEAQQLNSERLDGTRGGNEARRESSVQGMEVMDGNKQKKKKRQAEDGADGSKQERKKQKKKHQCDEAVADHMGATGSKVGEQAETERVSKRKRTKLEPEEIQLS</sequence>
<dbReference type="InParanoid" id="A0A165FW24"/>
<reference evidence="3 4" key="1">
    <citation type="journal article" date="2016" name="Mol. Biol. Evol.">
        <title>Comparative Genomics of Early-Diverging Mushroom-Forming Fungi Provides Insights into the Origins of Lignocellulose Decay Capabilities.</title>
        <authorList>
            <person name="Nagy L.G."/>
            <person name="Riley R."/>
            <person name="Tritt A."/>
            <person name="Adam C."/>
            <person name="Daum C."/>
            <person name="Floudas D."/>
            <person name="Sun H."/>
            <person name="Yadav J.S."/>
            <person name="Pangilinan J."/>
            <person name="Larsson K.H."/>
            <person name="Matsuura K."/>
            <person name="Barry K."/>
            <person name="Labutti K."/>
            <person name="Kuo R."/>
            <person name="Ohm R.A."/>
            <person name="Bhattacharya S.S."/>
            <person name="Shirouzu T."/>
            <person name="Yoshinaga Y."/>
            <person name="Martin F.M."/>
            <person name="Grigoriev I.V."/>
            <person name="Hibbett D.S."/>
        </authorList>
    </citation>
    <scope>NUCLEOTIDE SEQUENCE [LARGE SCALE GENOMIC DNA]</scope>
    <source>
        <strain evidence="3 4">HHB12733</strain>
    </source>
</reference>
<feature type="compositionally biased region" description="Basic and acidic residues" evidence="2">
    <location>
        <begin position="150"/>
        <end position="165"/>
    </location>
</feature>
<feature type="compositionally biased region" description="Basic and acidic residues" evidence="2">
    <location>
        <begin position="184"/>
        <end position="194"/>
    </location>
</feature>
<accession>A0A165FW24</accession>
<proteinExistence type="predicted"/>
<dbReference type="EMBL" id="KV423966">
    <property type="protein sequence ID" value="KZT57273.1"/>
    <property type="molecule type" value="Genomic_DNA"/>
</dbReference>
<organism evidence="3 4">
    <name type="scientific">Calocera cornea HHB12733</name>
    <dbReference type="NCBI Taxonomy" id="1353952"/>
    <lineage>
        <taxon>Eukaryota</taxon>
        <taxon>Fungi</taxon>
        <taxon>Dikarya</taxon>
        <taxon>Basidiomycota</taxon>
        <taxon>Agaricomycotina</taxon>
        <taxon>Dacrymycetes</taxon>
        <taxon>Dacrymycetales</taxon>
        <taxon>Dacrymycetaceae</taxon>
        <taxon>Calocera</taxon>
    </lineage>
</organism>
<keyword evidence="4" id="KW-1185">Reference proteome</keyword>
<name>A0A165FW24_9BASI</name>
<evidence type="ECO:0000256" key="2">
    <source>
        <dbReference type="SAM" id="MobiDB-lite"/>
    </source>
</evidence>
<feature type="region of interest" description="Disordered" evidence="2">
    <location>
        <begin position="92"/>
        <end position="245"/>
    </location>
</feature>
<evidence type="ECO:0000313" key="4">
    <source>
        <dbReference type="Proteomes" id="UP000076842"/>
    </source>
</evidence>
<gene>
    <name evidence="3" type="ORF">CALCODRAFT_496409</name>
</gene>
<feature type="coiled-coil region" evidence="1">
    <location>
        <begin position="24"/>
        <end position="68"/>
    </location>
</feature>
<keyword evidence="1" id="KW-0175">Coiled coil</keyword>
<evidence type="ECO:0000256" key="1">
    <source>
        <dbReference type="SAM" id="Coils"/>
    </source>
</evidence>
<dbReference type="Proteomes" id="UP000076842">
    <property type="component" value="Unassembled WGS sequence"/>
</dbReference>